<dbReference type="PROSITE" id="PS51462">
    <property type="entry name" value="NUDIX"/>
    <property type="match status" value="1"/>
</dbReference>
<keyword evidence="6" id="KW-1185">Reference proteome</keyword>
<gene>
    <name evidence="5" type="ORF">R6U77_17635</name>
</gene>
<dbReference type="Gene3D" id="3.90.79.10">
    <property type="entry name" value="Nucleoside Triphosphate Pyrophosphohydrolase"/>
    <property type="match status" value="1"/>
</dbReference>
<proteinExistence type="inferred from homology"/>
<dbReference type="PRINTS" id="PR00502">
    <property type="entry name" value="NUDIXFAMILY"/>
</dbReference>
<evidence type="ECO:0000313" key="6">
    <source>
        <dbReference type="Proteomes" id="UP001322664"/>
    </source>
</evidence>
<dbReference type="Pfam" id="PF00293">
    <property type="entry name" value="NUDIX"/>
    <property type="match status" value="1"/>
</dbReference>
<feature type="domain" description="Nudix hydrolase" evidence="4">
    <location>
        <begin position="16"/>
        <end position="149"/>
    </location>
</feature>
<evidence type="ECO:0000256" key="2">
    <source>
        <dbReference type="ARBA" id="ARBA00022801"/>
    </source>
</evidence>
<dbReference type="Proteomes" id="UP001322664">
    <property type="component" value="Chromosome"/>
</dbReference>
<sequence>MGYIKKLRKVVGSRPLIMVGACVIIINEQNELLLQHRKDNGCWGLIGGSMELGESLEQVAYREMLEETGLQAQQLILLQTYSGEGFYYQYPHGDEVYLVVTTYECKQFAGELKHDEEEAFEVRFFPIEQLPVNLNQVDQPIIKDYIKKA</sequence>
<dbReference type="SUPFAM" id="SSF55811">
    <property type="entry name" value="Nudix"/>
    <property type="match status" value="1"/>
</dbReference>
<comment type="cofactor">
    <cofactor evidence="1">
        <name>Mg(2+)</name>
        <dbReference type="ChEBI" id="CHEBI:18420"/>
    </cofactor>
</comment>
<keyword evidence="2 3" id="KW-0378">Hydrolase</keyword>
<name>A0ABZ0RXY5_9BACI</name>
<dbReference type="GO" id="GO:0016787">
    <property type="term" value="F:hydrolase activity"/>
    <property type="evidence" value="ECO:0007669"/>
    <property type="project" value="UniProtKB-KW"/>
</dbReference>
<protein>
    <submittedName>
        <fullName evidence="5">NUDIX hydrolase</fullName>
    </submittedName>
</protein>
<dbReference type="PANTHER" id="PTHR43046:SF2">
    <property type="entry name" value="8-OXO-DGTP DIPHOSPHATASE-RELATED"/>
    <property type="match status" value="1"/>
</dbReference>
<evidence type="ECO:0000259" key="4">
    <source>
        <dbReference type="PROSITE" id="PS51462"/>
    </source>
</evidence>
<evidence type="ECO:0000313" key="5">
    <source>
        <dbReference type="EMBL" id="WPK11690.1"/>
    </source>
</evidence>
<dbReference type="InterPro" id="IPR000086">
    <property type="entry name" value="NUDIX_hydrolase_dom"/>
</dbReference>
<evidence type="ECO:0000256" key="3">
    <source>
        <dbReference type="RuleBase" id="RU003476"/>
    </source>
</evidence>
<dbReference type="PROSITE" id="PS00893">
    <property type="entry name" value="NUDIX_BOX"/>
    <property type="match status" value="1"/>
</dbReference>
<dbReference type="RefSeq" id="WP_319836643.1">
    <property type="nucleotide sequence ID" value="NZ_CP137624.1"/>
</dbReference>
<comment type="similarity">
    <text evidence="3">Belongs to the Nudix hydrolase family.</text>
</comment>
<dbReference type="InterPro" id="IPR020084">
    <property type="entry name" value="NUDIX_hydrolase_CS"/>
</dbReference>
<organism evidence="5 6">
    <name type="scientific">Lysinibacillus louembei</name>
    <dbReference type="NCBI Taxonomy" id="1470088"/>
    <lineage>
        <taxon>Bacteria</taxon>
        <taxon>Bacillati</taxon>
        <taxon>Bacillota</taxon>
        <taxon>Bacilli</taxon>
        <taxon>Bacillales</taxon>
        <taxon>Bacillaceae</taxon>
        <taxon>Lysinibacillus</taxon>
    </lineage>
</organism>
<accession>A0ABZ0RXY5</accession>
<dbReference type="CDD" id="cd04677">
    <property type="entry name" value="NUDIX_Hydrolase"/>
    <property type="match status" value="1"/>
</dbReference>
<dbReference type="InterPro" id="IPR015797">
    <property type="entry name" value="NUDIX_hydrolase-like_dom_sf"/>
</dbReference>
<dbReference type="InterPro" id="IPR020476">
    <property type="entry name" value="Nudix_hydrolase"/>
</dbReference>
<dbReference type="EMBL" id="CP137624">
    <property type="protein sequence ID" value="WPK11690.1"/>
    <property type="molecule type" value="Genomic_DNA"/>
</dbReference>
<evidence type="ECO:0000256" key="1">
    <source>
        <dbReference type="ARBA" id="ARBA00001946"/>
    </source>
</evidence>
<dbReference type="PANTHER" id="PTHR43046">
    <property type="entry name" value="GDP-MANNOSE MANNOSYL HYDROLASE"/>
    <property type="match status" value="1"/>
</dbReference>
<reference evidence="5 6" key="1">
    <citation type="submission" date="2023-09" db="EMBL/GenBank/DDBJ databases">
        <authorList>
            <person name="Page C.A."/>
            <person name="Perez-Diaz I.M."/>
        </authorList>
    </citation>
    <scope>NUCLEOTIDE SEQUENCE [LARGE SCALE GENOMIC DNA]</scope>
    <source>
        <strain evidence="5 6">Ll15</strain>
    </source>
</reference>